<protein>
    <submittedName>
        <fullName evidence="2">DUF1294 domain-containing protein</fullName>
    </submittedName>
</protein>
<organism evidence="2 3">
    <name type="scientific">Sinanaerobacter chloroacetimidivorans</name>
    <dbReference type="NCBI Taxonomy" id="2818044"/>
    <lineage>
        <taxon>Bacteria</taxon>
        <taxon>Bacillati</taxon>
        <taxon>Bacillota</taxon>
        <taxon>Clostridia</taxon>
        <taxon>Peptostreptococcales</taxon>
        <taxon>Anaerovoracaceae</taxon>
        <taxon>Sinanaerobacter</taxon>
    </lineage>
</organism>
<keyword evidence="3" id="KW-1185">Reference proteome</keyword>
<evidence type="ECO:0000256" key="1">
    <source>
        <dbReference type="SAM" id="Phobius"/>
    </source>
</evidence>
<keyword evidence="1" id="KW-1133">Transmembrane helix</keyword>
<keyword evidence="1" id="KW-0812">Transmembrane</keyword>
<dbReference type="EMBL" id="JAGSND010000002">
    <property type="protein sequence ID" value="MBR0596977.1"/>
    <property type="molecule type" value="Genomic_DNA"/>
</dbReference>
<feature type="transmembrane region" description="Helical" evidence="1">
    <location>
        <begin position="37"/>
        <end position="57"/>
    </location>
</feature>
<proteinExistence type="predicted"/>
<feature type="transmembrane region" description="Helical" evidence="1">
    <location>
        <begin position="69"/>
        <end position="88"/>
    </location>
</feature>
<accession>A0A8J8B0N9</accession>
<name>A0A8J8B0N9_9FIRM</name>
<dbReference type="RefSeq" id="WP_227017109.1">
    <property type="nucleotide sequence ID" value="NZ_JAGSND010000002.1"/>
</dbReference>
<dbReference type="Proteomes" id="UP000675664">
    <property type="component" value="Unassembled WGS sequence"/>
</dbReference>
<evidence type="ECO:0000313" key="3">
    <source>
        <dbReference type="Proteomes" id="UP000675664"/>
    </source>
</evidence>
<reference evidence="2" key="1">
    <citation type="submission" date="2021-04" db="EMBL/GenBank/DDBJ databases">
        <title>Sinoanaerobacter chloroacetimidivorans sp. nov., an obligate anaerobic bacterium isolated from anaerobic sludge.</title>
        <authorList>
            <person name="Bao Y."/>
        </authorList>
    </citation>
    <scope>NUCLEOTIDE SEQUENCE</scope>
    <source>
        <strain evidence="2">BAD-6</strain>
    </source>
</reference>
<dbReference type="Pfam" id="PF06961">
    <property type="entry name" value="DUF1294"/>
    <property type="match status" value="1"/>
</dbReference>
<reference evidence="2" key="2">
    <citation type="submission" date="2021-04" db="EMBL/GenBank/DDBJ databases">
        <authorList>
            <person name="Liu J."/>
        </authorList>
    </citation>
    <scope>NUCLEOTIDE SEQUENCE</scope>
    <source>
        <strain evidence="2">BAD-6</strain>
    </source>
</reference>
<feature type="transmembrane region" description="Helical" evidence="1">
    <location>
        <begin position="5"/>
        <end position="21"/>
    </location>
</feature>
<comment type="caution">
    <text evidence="2">The sequence shown here is derived from an EMBL/GenBank/DDBJ whole genome shotgun (WGS) entry which is preliminary data.</text>
</comment>
<gene>
    <name evidence="2" type="ORF">KCX82_03750</name>
</gene>
<dbReference type="AlphaFoldDB" id="A0A8J8B0N9"/>
<evidence type="ECO:0000313" key="2">
    <source>
        <dbReference type="EMBL" id="MBR0596977.1"/>
    </source>
</evidence>
<keyword evidence="1" id="KW-0472">Membrane</keyword>
<dbReference type="InterPro" id="IPR010718">
    <property type="entry name" value="DUF1294"/>
</dbReference>
<sequence length="89" mass="10379">MKYAIYILAGWNLITFLIMGLDKYKSSHGKWRISEQTLLNCSFAMGGLGCLLGALIFHHKTSKWKFRIFLPIGLLFNLSVIYLIWYYIL</sequence>